<sequence>MTRKRKTNSFLYILSSMLIATFTVCLCKEVLTATTVYAAETGKTYIATTQAHYVHPVTGEVADSGNNEAIGQPMTENITSSKALVEQTDSGSMYATLRLSMMDSISNVRFSTQEWGGDGWNLVSSTVMQENVGGDYTSDFRFAIPSESVVIKVEFYVTPMGRDISYFVIFTNFEEGSLDFIVSIENTGTSTVDTTQEEQDTTLESKQTQTVIPSNNLPANTTSSQNAKKDVSITTKANTSFSQTPEIKKKTAAQLIEEAEGLVLSDDSLLVKDKTSKDLESEEKVVLDMVKPLPWVLVFQCIIILTVPATVLAILLSLIIMIQRKRERD</sequence>
<dbReference type="EMBL" id="WAGX01000007">
    <property type="protein sequence ID" value="KAB1435799.1"/>
    <property type="molecule type" value="Genomic_DNA"/>
</dbReference>
<dbReference type="AlphaFoldDB" id="A0A7V7QIT4"/>
<gene>
    <name evidence="5" type="ORF">F7O84_15590</name>
</gene>
<organism evidence="5 6">
    <name type="scientific">Candidatus Galacturonatibacter soehngenii</name>
    <dbReference type="NCBI Taxonomy" id="2307010"/>
    <lineage>
        <taxon>Bacteria</taxon>
        <taxon>Bacillati</taxon>
        <taxon>Bacillota</taxon>
        <taxon>Clostridia</taxon>
        <taxon>Lachnospirales</taxon>
        <taxon>Lachnospiraceae</taxon>
        <taxon>Candidatus Galacturonatibacter</taxon>
    </lineage>
</organism>
<keyword evidence="2" id="KW-0812">Transmembrane</keyword>
<feature type="chain" id="PRO_5031280606" description="Cell surface protein Shp haem-binding domain-containing protein" evidence="3">
    <location>
        <begin position="39"/>
        <end position="329"/>
    </location>
</feature>
<evidence type="ECO:0000256" key="3">
    <source>
        <dbReference type="SAM" id="SignalP"/>
    </source>
</evidence>
<feature type="transmembrane region" description="Helical" evidence="2">
    <location>
        <begin position="295"/>
        <end position="322"/>
    </location>
</feature>
<evidence type="ECO:0000313" key="5">
    <source>
        <dbReference type="EMBL" id="KAB1435799.1"/>
    </source>
</evidence>
<dbReference type="OrthoDB" id="2237216at2"/>
<protein>
    <recommendedName>
        <fullName evidence="4">Cell surface protein Shp haem-binding domain-containing protein</fullName>
    </recommendedName>
</protein>
<evidence type="ECO:0000313" key="6">
    <source>
        <dbReference type="Proteomes" id="UP000461768"/>
    </source>
</evidence>
<dbReference type="Gene3D" id="2.60.40.1850">
    <property type="match status" value="1"/>
</dbReference>
<name>A0A7V7QIT4_9FIRM</name>
<keyword evidence="2" id="KW-0472">Membrane</keyword>
<feature type="region of interest" description="Disordered" evidence="1">
    <location>
        <begin position="207"/>
        <end position="229"/>
    </location>
</feature>
<accession>A0A7V7QIT4</accession>
<dbReference type="Proteomes" id="UP000461768">
    <property type="component" value="Unassembled WGS sequence"/>
</dbReference>
<reference evidence="5 6" key="2">
    <citation type="submission" date="2020-02" db="EMBL/GenBank/DDBJ databases">
        <title>Candidatus Galacturonibacter soehngenii shows hetero-acetogenic catabolism of galacturonic acid but lacks a canonical carbon monoxide dehydrogenase/acetyl-CoA synthase complex.</title>
        <authorList>
            <person name="Diender M."/>
            <person name="Stouten G.R."/>
            <person name="Petersen J.F."/>
            <person name="Nielsen P.H."/>
            <person name="Dueholm M.S."/>
            <person name="Pronk J.T."/>
            <person name="Van Loosdrecht M.C.M."/>
        </authorList>
    </citation>
    <scope>NUCLEOTIDE SEQUENCE [LARGE SCALE GENOMIC DNA]</scope>
    <source>
        <strain evidence="5">GalUA</strain>
    </source>
</reference>
<dbReference type="RefSeq" id="WP_151147350.1">
    <property type="nucleotide sequence ID" value="NZ_WAGX01000007.1"/>
</dbReference>
<dbReference type="InterPro" id="IPR020985">
    <property type="entry name" value="Cell_surface_Shp_haem-bd"/>
</dbReference>
<keyword evidence="3" id="KW-0732">Signal</keyword>
<comment type="caution">
    <text evidence="5">The sequence shown here is derived from an EMBL/GenBank/DDBJ whole genome shotgun (WGS) entry which is preliminary data.</text>
</comment>
<feature type="signal peptide" evidence="3">
    <location>
        <begin position="1"/>
        <end position="38"/>
    </location>
</feature>
<keyword evidence="2" id="KW-1133">Transmembrane helix</keyword>
<dbReference type="Pfam" id="PF11545">
    <property type="entry name" value="HemeBinding_Shp"/>
    <property type="match status" value="1"/>
</dbReference>
<proteinExistence type="predicted"/>
<evidence type="ECO:0000256" key="2">
    <source>
        <dbReference type="SAM" id="Phobius"/>
    </source>
</evidence>
<evidence type="ECO:0000259" key="4">
    <source>
        <dbReference type="Pfam" id="PF11545"/>
    </source>
</evidence>
<evidence type="ECO:0000256" key="1">
    <source>
        <dbReference type="SAM" id="MobiDB-lite"/>
    </source>
</evidence>
<keyword evidence="6" id="KW-1185">Reference proteome</keyword>
<reference evidence="5 6" key="1">
    <citation type="submission" date="2019-09" db="EMBL/GenBank/DDBJ databases">
        <authorList>
            <person name="Valk L.C."/>
        </authorList>
    </citation>
    <scope>NUCLEOTIDE SEQUENCE [LARGE SCALE GENOMIC DNA]</scope>
    <source>
        <strain evidence="5">GalUA</strain>
    </source>
</reference>
<dbReference type="InterPro" id="IPR037250">
    <property type="entry name" value="NEAT_dom_sf"/>
</dbReference>
<dbReference type="GO" id="GO:0020037">
    <property type="term" value="F:heme binding"/>
    <property type="evidence" value="ECO:0007669"/>
    <property type="project" value="InterPro"/>
</dbReference>
<feature type="domain" description="Cell surface protein Shp haem-binding" evidence="4">
    <location>
        <begin position="42"/>
        <end position="183"/>
    </location>
</feature>